<evidence type="ECO:0000256" key="1">
    <source>
        <dbReference type="ARBA" id="ARBA00022603"/>
    </source>
</evidence>
<keyword evidence="5" id="KW-1185">Reference proteome</keyword>
<dbReference type="Gene3D" id="3.40.50.150">
    <property type="entry name" value="Vaccinia Virus protein VP39"/>
    <property type="match status" value="1"/>
</dbReference>
<dbReference type="InterPro" id="IPR029063">
    <property type="entry name" value="SAM-dependent_MTases_sf"/>
</dbReference>
<dbReference type="GO" id="GO:0032259">
    <property type="term" value="P:methylation"/>
    <property type="evidence" value="ECO:0007669"/>
    <property type="project" value="UniProtKB-KW"/>
</dbReference>
<dbReference type="CDD" id="cd02440">
    <property type="entry name" value="AdoMet_MTases"/>
    <property type="match status" value="1"/>
</dbReference>
<dbReference type="KEGG" id="caul:KCG34_20495"/>
<protein>
    <submittedName>
        <fullName evidence="4">Methyltransferase domain-containing protein</fullName>
    </submittedName>
</protein>
<dbReference type="PANTHER" id="PTHR13090:SF1">
    <property type="entry name" value="ARGININE-HYDROXYLASE NDUFAF5, MITOCHONDRIAL"/>
    <property type="match status" value="1"/>
</dbReference>
<reference evidence="4" key="1">
    <citation type="submission" date="2021-04" db="EMBL/GenBank/DDBJ databases">
        <title>The complete genome sequence of Caulobacter sp. S6.</title>
        <authorList>
            <person name="Tang Y."/>
            <person name="Ouyang W."/>
            <person name="Liu Q."/>
            <person name="Huang B."/>
            <person name="Guo Z."/>
            <person name="Lei P."/>
        </authorList>
    </citation>
    <scope>NUCLEOTIDE SEQUENCE</scope>
    <source>
        <strain evidence="4">S6</strain>
    </source>
</reference>
<sequence length="303" mass="32415">MNAPPRLFDRPLHRRRLDRAAAGFGAAGFLKARAAQDAVERLEAIMREFPVAVDLGARDGAFAAALAASDARPRVPFLIETDLSAAMLAGRPGPRVQVDEEALPFADESLDLVVSTLALHWVNDLPGALIQIRRALRPDGLFLGAMLGGATLTELRQVLTEAEAEITGGAGLRVSPFADTFDAAGLLQRAGFALPVADIDRVRVRYSHPLKLIADVRAMGEANALTDRARRPLSRAVLARACELYAARFAEPDGRVVATFDIITLTGWAPHPDQQKPLRPGSAKMRLADALGTVEQPAGDRAG</sequence>
<dbReference type="AlphaFoldDB" id="A0A975IVK0"/>
<evidence type="ECO:0000313" key="4">
    <source>
        <dbReference type="EMBL" id="QUD87406.1"/>
    </source>
</evidence>
<keyword evidence="2" id="KW-0808">Transferase</keyword>
<dbReference type="InterPro" id="IPR013216">
    <property type="entry name" value="Methyltransf_11"/>
</dbReference>
<dbReference type="PANTHER" id="PTHR13090">
    <property type="entry name" value="ARGININE-HYDROXYLASE NDUFAF5, MITOCHONDRIAL"/>
    <property type="match status" value="1"/>
</dbReference>
<keyword evidence="1 4" id="KW-0489">Methyltransferase</keyword>
<evidence type="ECO:0000313" key="5">
    <source>
        <dbReference type="Proteomes" id="UP000676409"/>
    </source>
</evidence>
<gene>
    <name evidence="4" type="ORF">KCG34_20495</name>
</gene>
<dbReference type="Proteomes" id="UP000676409">
    <property type="component" value="Chromosome"/>
</dbReference>
<dbReference type="SUPFAM" id="SSF53335">
    <property type="entry name" value="S-adenosyl-L-methionine-dependent methyltransferases"/>
    <property type="match status" value="1"/>
</dbReference>
<evidence type="ECO:0000259" key="3">
    <source>
        <dbReference type="Pfam" id="PF08241"/>
    </source>
</evidence>
<dbReference type="RefSeq" id="WP_211937458.1">
    <property type="nucleotide sequence ID" value="NZ_CP073078.1"/>
</dbReference>
<evidence type="ECO:0000256" key="2">
    <source>
        <dbReference type="ARBA" id="ARBA00022679"/>
    </source>
</evidence>
<feature type="domain" description="Methyltransferase type 11" evidence="3">
    <location>
        <begin position="53"/>
        <end position="143"/>
    </location>
</feature>
<dbReference type="EMBL" id="CP073078">
    <property type="protein sequence ID" value="QUD87406.1"/>
    <property type="molecule type" value="Genomic_DNA"/>
</dbReference>
<dbReference type="GO" id="GO:0008757">
    <property type="term" value="F:S-adenosylmethionine-dependent methyltransferase activity"/>
    <property type="evidence" value="ECO:0007669"/>
    <property type="project" value="InterPro"/>
</dbReference>
<name>A0A975IVK0_9CAUL</name>
<proteinExistence type="predicted"/>
<organism evidence="4 5">
    <name type="scientific">Phenylobacterium montanum</name>
    <dbReference type="NCBI Taxonomy" id="2823693"/>
    <lineage>
        <taxon>Bacteria</taxon>
        <taxon>Pseudomonadati</taxon>
        <taxon>Pseudomonadota</taxon>
        <taxon>Alphaproteobacteria</taxon>
        <taxon>Caulobacterales</taxon>
        <taxon>Caulobacteraceae</taxon>
        <taxon>Phenylobacterium</taxon>
    </lineage>
</organism>
<accession>A0A975IVK0</accession>
<dbReference type="InterPro" id="IPR050602">
    <property type="entry name" value="Malonyl-ACP_OMT"/>
</dbReference>
<dbReference type="Pfam" id="PF08241">
    <property type="entry name" value="Methyltransf_11"/>
    <property type="match status" value="1"/>
</dbReference>